<dbReference type="GO" id="GO:0001578">
    <property type="term" value="P:microtubule bundle formation"/>
    <property type="evidence" value="ECO:0007669"/>
    <property type="project" value="TreeGrafter"/>
</dbReference>
<dbReference type="AlphaFoldDB" id="A0A3M0KZU4"/>
<reference evidence="1 2" key="1">
    <citation type="submission" date="2018-07" db="EMBL/GenBank/DDBJ databases">
        <title>A high quality draft genome assembly of the barn swallow (H. rustica rustica).</title>
        <authorList>
            <person name="Formenti G."/>
            <person name="Chiara M."/>
            <person name="Poveda L."/>
            <person name="Francoijs K.-J."/>
            <person name="Bonisoli-Alquati A."/>
            <person name="Canova L."/>
            <person name="Gianfranceschi L."/>
            <person name="Horner D.S."/>
            <person name="Saino N."/>
        </authorList>
    </citation>
    <scope>NUCLEOTIDE SEQUENCE [LARGE SCALE GENOMIC DNA]</scope>
    <source>
        <strain evidence="1">Chelidonia</strain>
        <tissue evidence="1">Blood</tissue>
    </source>
</reference>
<gene>
    <name evidence="1" type="ORF">DUI87_04684</name>
</gene>
<dbReference type="EMBL" id="QRBI01000096">
    <property type="protein sequence ID" value="RMC18788.1"/>
    <property type="molecule type" value="Genomic_DNA"/>
</dbReference>
<dbReference type="STRING" id="333673.A0A3M0KZU4"/>
<protein>
    <submittedName>
        <fullName evidence="1">Uncharacterized protein</fullName>
    </submittedName>
</protein>
<dbReference type="InterPro" id="IPR026163">
    <property type="entry name" value="Nckap5l"/>
</dbReference>
<dbReference type="PANTHER" id="PTHR21740:SF0">
    <property type="entry name" value="NCK-ASSOCIATED PROTEIN 5"/>
    <property type="match status" value="1"/>
</dbReference>
<evidence type="ECO:0000313" key="1">
    <source>
        <dbReference type="EMBL" id="RMC18788.1"/>
    </source>
</evidence>
<proteinExistence type="predicted"/>
<organism evidence="1 2">
    <name type="scientific">Hirundo rustica rustica</name>
    <dbReference type="NCBI Taxonomy" id="333673"/>
    <lineage>
        <taxon>Eukaryota</taxon>
        <taxon>Metazoa</taxon>
        <taxon>Chordata</taxon>
        <taxon>Craniata</taxon>
        <taxon>Vertebrata</taxon>
        <taxon>Euteleostomi</taxon>
        <taxon>Archelosauria</taxon>
        <taxon>Archosauria</taxon>
        <taxon>Dinosauria</taxon>
        <taxon>Saurischia</taxon>
        <taxon>Theropoda</taxon>
        <taxon>Coelurosauria</taxon>
        <taxon>Aves</taxon>
        <taxon>Neognathae</taxon>
        <taxon>Neoaves</taxon>
        <taxon>Telluraves</taxon>
        <taxon>Australaves</taxon>
        <taxon>Passeriformes</taxon>
        <taxon>Sylvioidea</taxon>
        <taxon>Hirundinidae</taxon>
        <taxon>Hirundo</taxon>
    </lineage>
</organism>
<sequence>MRHRASAKLGSFEQPDLTIRVKELELLDPKLLREDQMRILAMPGADLIPTIVREKLCVARLQREVAQSKSEGAMVKLCNPELLQAMAGVHSSKPHSRWINIFARVTWIGPPICTLERQNISGLVLAHVKKGSQREKLIHELEEERHLRLESEKRLREVTLESERSRAQMRGLQEQFSRLDFIPSFLTLPPPPLSSRVGVRVVEEAAGLYKPQDMV</sequence>
<name>A0A3M0KZU4_HIRRU</name>
<dbReference type="PANTHER" id="PTHR21740">
    <property type="entry name" value="NCK-ASSOCIATED PROTEIN 5"/>
    <property type="match status" value="1"/>
</dbReference>
<dbReference type="GO" id="GO:0007019">
    <property type="term" value="P:microtubule depolymerization"/>
    <property type="evidence" value="ECO:0007669"/>
    <property type="project" value="TreeGrafter"/>
</dbReference>
<dbReference type="OrthoDB" id="9219677at2759"/>
<comment type="caution">
    <text evidence="1">The sequence shown here is derived from an EMBL/GenBank/DDBJ whole genome shotgun (WGS) entry which is preliminary data.</text>
</comment>
<keyword evidence="2" id="KW-1185">Reference proteome</keyword>
<dbReference type="Proteomes" id="UP000269221">
    <property type="component" value="Unassembled WGS sequence"/>
</dbReference>
<dbReference type="GO" id="GO:0035371">
    <property type="term" value="C:microtubule plus-end"/>
    <property type="evidence" value="ECO:0007669"/>
    <property type="project" value="TreeGrafter"/>
</dbReference>
<accession>A0A3M0KZU4</accession>
<evidence type="ECO:0000313" key="2">
    <source>
        <dbReference type="Proteomes" id="UP000269221"/>
    </source>
</evidence>